<dbReference type="AlphaFoldDB" id="A0A2R3QEE0"/>
<dbReference type="SMART" id="SM00086">
    <property type="entry name" value="PAC"/>
    <property type="match status" value="2"/>
</dbReference>
<feature type="domain" description="PAS" evidence="2">
    <location>
        <begin position="340"/>
        <end position="412"/>
    </location>
</feature>
<dbReference type="OrthoDB" id="9813903at2"/>
<dbReference type="NCBIfam" id="TIGR00254">
    <property type="entry name" value="GGDEF"/>
    <property type="match status" value="1"/>
</dbReference>
<dbReference type="PROSITE" id="PS50113">
    <property type="entry name" value="PAC"/>
    <property type="match status" value="1"/>
</dbReference>
<dbReference type="Pfam" id="PF08448">
    <property type="entry name" value="PAS_4"/>
    <property type="match status" value="2"/>
</dbReference>
<dbReference type="InterPro" id="IPR013655">
    <property type="entry name" value="PAS_fold_3"/>
</dbReference>
<dbReference type="InterPro" id="IPR043128">
    <property type="entry name" value="Rev_trsase/Diguanyl_cyclase"/>
</dbReference>
<dbReference type="PANTHER" id="PTHR44757">
    <property type="entry name" value="DIGUANYLATE CYCLASE DGCP"/>
    <property type="match status" value="1"/>
</dbReference>
<feature type="compositionally biased region" description="Low complexity" evidence="1">
    <location>
        <begin position="881"/>
        <end position="893"/>
    </location>
</feature>
<keyword evidence="6" id="KW-1185">Reference proteome</keyword>
<dbReference type="Pfam" id="PF00990">
    <property type="entry name" value="GGDEF"/>
    <property type="match status" value="1"/>
</dbReference>
<dbReference type="PROSITE" id="PS50112">
    <property type="entry name" value="PAS"/>
    <property type="match status" value="1"/>
</dbReference>
<dbReference type="SUPFAM" id="SSF55073">
    <property type="entry name" value="Nucleotide cyclase"/>
    <property type="match status" value="1"/>
</dbReference>
<dbReference type="CDD" id="cd12915">
    <property type="entry name" value="PDC2_DGC_like"/>
    <property type="match status" value="1"/>
</dbReference>
<dbReference type="CDD" id="cd01949">
    <property type="entry name" value="GGDEF"/>
    <property type="match status" value="1"/>
</dbReference>
<dbReference type="SUPFAM" id="SSF55785">
    <property type="entry name" value="PYP-like sensor domain (PAS domain)"/>
    <property type="match status" value="3"/>
</dbReference>
<dbReference type="PROSITE" id="PS50887">
    <property type="entry name" value="GGDEF"/>
    <property type="match status" value="1"/>
</dbReference>
<feature type="domain" description="PAC" evidence="3">
    <location>
        <begin position="538"/>
        <end position="589"/>
    </location>
</feature>
<dbReference type="EMBL" id="CP027667">
    <property type="protein sequence ID" value="AVO50143.1"/>
    <property type="molecule type" value="Genomic_DNA"/>
</dbReference>
<feature type="region of interest" description="Disordered" evidence="1">
    <location>
        <begin position="873"/>
        <end position="893"/>
    </location>
</feature>
<gene>
    <name evidence="5" type="ORF">C6568_13450</name>
</gene>
<dbReference type="SMART" id="SM00267">
    <property type="entry name" value="GGDEF"/>
    <property type="match status" value="1"/>
</dbReference>
<dbReference type="Gene3D" id="3.30.70.270">
    <property type="match status" value="1"/>
</dbReference>
<dbReference type="FunFam" id="3.30.70.270:FF:000001">
    <property type="entry name" value="Diguanylate cyclase domain protein"/>
    <property type="match status" value="1"/>
</dbReference>
<dbReference type="InterPro" id="IPR001610">
    <property type="entry name" value="PAC"/>
</dbReference>
<dbReference type="CDD" id="cd12914">
    <property type="entry name" value="PDC1_DGC_like"/>
    <property type="match status" value="1"/>
</dbReference>
<proteinExistence type="predicted"/>
<evidence type="ECO:0008006" key="7">
    <source>
        <dbReference type="Google" id="ProtNLM"/>
    </source>
</evidence>
<evidence type="ECO:0000259" key="4">
    <source>
        <dbReference type="PROSITE" id="PS50887"/>
    </source>
</evidence>
<dbReference type="InterPro" id="IPR054327">
    <property type="entry name" value="His-kinase-like_sensor"/>
</dbReference>
<protein>
    <recommendedName>
        <fullName evidence="7">Sensor domain-containing diguanylate cyclase</fullName>
    </recommendedName>
</protein>
<accession>A0A2R3QEE0</accession>
<dbReference type="SMART" id="SM00091">
    <property type="entry name" value="PAS"/>
    <property type="match status" value="3"/>
</dbReference>
<dbReference type="InterPro" id="IPR000160">
    <property type="entry name" value="GGDEF_dom"/>
</dbReference>
<dbReference type="Gene3D" id="3.30.450.20">
    <property type="entry name" value="PAS domain"/>
    <property type="match status" value="5"/>
</dbReference>
<evidence type="ECO:0000259" key="3">
    <source>
        <dbReference type="PROSITE" id="PS50113"/>
    </source>
</evidence>
<dbReference type="InterPro" id="IPR000700">
    <property type="entry name" value="PAS-assoc_C"/>
</dbReference>
<evidence type="ECO:0000313" key="5">
    <source>
        <dbReference type="EMBL" id="AVO50143.1"/>
    </source>
</evidence>
<dbReference type="CDD" id="cd00130">
    <property type="entry name" value="PAS"/>
    <property type="match status" value="2"/>
</dbReference>
<name>A0A2R3QEE0_9BURK</name>
<sequence length="893" mass="97194">MHRPSRRYAILVTLALVGLLAALAAYWSVLLASQRSQQREIEAQTWLRVSRMALAASVQVRTLLSGLDYTLQTLGAAYAARDAAAFDAAVHAVREAYPDGAVLQVAVADASGGIAYSSLDEAGAPRARVSILDREHFQVHARQQAAGMYVSRPVRGRVSQRWSIQLSRALWRDGVFAGVLVLSLSPDYIAQYFDALAVGTGEEVVLLRSDGYYLARSQRQDAVLGTAIPADRAAFFRTDEDSGRYVTDSQVDGLRRMYAWHRVPGLPLIASAGLERSPVLAPGEAEFTRVVARNALGTAAILTTALLAAWLTLQRERSDRRRRLLEERFAQLAQQALARSEERLRSTLHAVRDGLWEWDCTSGKVVWDGRCAEILGYPAEAMALDMERFLDMVHPADRTLVRTAFQGHVGNGQEFRVEMRLRTAAGGWHSVESRGDATQRDAQGQPLQMRGTHTDIQQRVEQVQLIGALLDRGSALVLMATPQGDIAYANERAARSFGLPVGAQPGGERISLQSLQADAQGAQRFADLRATLREQGSARDEARLRLADGSLRWFDLQGSLLDAQDGDGRVVWTLVDVDARRRAESALEHARRTLAAIVDRFPVGVLVADAQGRSIVAANQQAQELLRLDGAPLAGLDLQEFAAGLVPPLGEALLRREGSAFAAGSSVQQLADGRHLEIEAFALLDQGRRLGHCWVISDATERRQRESRLETLALTDALTGVPNRRAFMERLDTEMQHLHAGLVEHAALLMLDIDHFKRVNDTWGHAAGDVVLRELAQTVARALRSQDMVGRIGGEEFAVLLSGAAARATLQRAEELRLAVADRAIGLPEGAALNITISLGVAGLRADDASGATALERADAAMYHSKRNGRNRSTLWSADLPQAAAPEEAGAGR</sequence>
<evidence type="ECO:0000313" key="6">
    <source>
        <dbReference type="Proteomes" id="UP000237925"/>
    </source>
</evidence>
<reference evidence="5 6" key="1">
    <citation type="submission" date="2018-03" db="EMBL/GenBank/DDBJ databases">
        <title>Genome sequencing of Melaminivora sp.</title>
        <authorList>
            <person name="Kim S.-J."/>
            <person name="Heo J."/>
            <person name="Ahn J.-H."/>
            <person name="Kwon S.-W."/>
        </authorList>
    </citation>
    <scope>NUCLEOTIDE SEQUENCE [LARGE SCALE GENOMIC DNA]</scope>
    <source>
        <strain evidence="5 6">SC2-9</strain>
    </source>
</reference>
<dbReference type="InterPro" id="IPR029787">
    <property type="entry name" value="Nucleotide_cyclase"/>
</dbReference>
<organism evidence="5 6">
    <name type="scientific">Melaminivora suipulveris</name>
    <dbReference type="NCBI Taxonomy" id="2109913"/>
    <lineage>
        <taxon>Bacteria</taxon>
        <taxon>Pseudomonadati</taxon>
        <taxon>Pseudomonadota</taxon>
        <taxon>Betaproteobacteria</taxon>
        <taxon>Burkholderiales</taxon>
        <taxon>Comamonadaceae</taxon>
        <taxon>Melaminivora</taxon>
    </lineage>
</organism>
<dbReference type="InterPro" id="IPR013656">
    <property type="entry name" value="PAS_4"/>
</dbReference>
<dbReference type="InterPro" id="IPR035965">
    <property type="entry name" value="PAS-like_dom_sf"/>
</dbReference>
<dbReference type="InterPro" id="IPR000014">
    <property type="entry name" value="PAS"/>
</dbReference>
<evidence type="ECO:0000259" key="2">
    <source>
        <dbReference type="PROSITE" id="PS50112"/>
    </source>
</evidence>
<dbReference type="Pfam" id="PF22588">
    <property type="entry name" value="dCache_1_like"/>
    <property type="match status" value="1"/>
</dbReference>
<dbReference type="Proteomes" id="UP000237925">
    <property type="component" value="Chromosome"/>
</dbReference>
<dbReference type="InterPro" id="IPR052155">
    <property type="entry name" value="Biofilm_reg_signaling"/>
</dbReference>
<feature type="domain" description="GGDEF" evidence="4">
    <location>
        <begin position="744"/>
        <end position="878"/>
    </location>
</feature>
<feature type="region of interest" description="Disordered" evidence="1">
    <location>
        <begin position="429"/>
        <end position="448"/>
    </location>
</feature>
<dbReference type="GO" id="GO:0003824">
    <property type="term" value="F:catalytic activity"/>
    <property type="evidence" value="ECO:0007669"/>
    <property type="project" value="UniProtKB-ARBA"/>
</dbReference>
<dbReference type="Pfam" id="PF08447">
    <property type="entry name" value="PAS_3"/>
    <property type="match status" value="1"/>
</dbReference>
<dbReference type="KEGG" id="mela:C6568_13450"/>
<evidence type="ECO:0000256" key="1">
    <source>
        <dbReference type="SAM" id="MobiDB-lite"/>
    </source>
</evidence>
<dbReference type="PANTHER" id="PTHR44757:SF2">
    <property type="entry name" value="BIOFILM ARCHITECTURE MAINTENANCE PROTEIN MBAA"/>
    <property type="match status" value="1"/>
</dbReference>